<dbReference type="Gene3D" id="3.90.79.10">
    <property type="entry name" value="Nucleoside Triphosphate Pyrophosphohydrolase"/>
    <property type="match status" value="1"/>
</dbReference>
<dbReference type="InterPro" id="IPR015797">
    <property type="entry name" value="NUDIX_hydrolase-like_dom_sf"/>
</dbReference>
<dbReference type="Proteomes" id="UP000009376">
    <property type="component" value="Unassembled WGS sequence"/>
</dbReference>
<dbReference type="PRINTS" id="PR00502">
    <property type="entry name" value="NUDIXFAMILY"/>
</dbReference>
<dbReference type="AlphaFoldDB" id="D6GU81"/>
<organism evidence="4 5">
    <name type="scientific">Candidatus Parvarchaeum acidophilus ARMAN-5</name>
    <dbReference type="NCBI Taxonomy" id="662762"/>
    <lineage>
        <taxon>Archaea</taxon>
        <taxon>Candidatus Parvarchaeota</taxon>
        <taxon>Candidatus Parvarchaeum</taxon>
    </lineage>
</organism>
<reference evidence="4 5" key="1">
    <citation type="journal article" date="2010" name="Proc. Natl. Acad. Sci. U.S.A.">
        <title>Enigmatic, ultrasmall, uncultivated Archaea.</title>
        <authorList>
            <person name="Baker B.J."/>
            <person name="Comolli L.R."/>
            <person name="Dick G.J."/>
            <person name="Hauser L.J."/>
            <person name="Hyatt D."/>
            <person name="Dill B.D."/>
            <person name="Land M.L."/>
            <person name="Verberkmoes N.C."/>
            <person name="Hettich R.L."/>
            <person name="Banfield J.F."/>
        </authorList>
    </citation>
    <scope>NUCLEOTIDE SEQUENCE [LARGE SCALE GENOMIC DNA]</scope>
</reference>
<dbReference type="PROSITE" id="PS00893">
    <property type="entry name" value="NUDIX_BOX"/>
    <property type="match status" value="1"/>
</dbReference>
<dbReference type="InterPro" id="IPR000086">
    <property type="entry name" value="NUDIX_hydrolase_dom"/>
</dbReference>
<evidence type="ECO:0000313" key="5">
    <source>
        <dbReference type="Proteomes" id="UP000009376"/>
    </source>
</evidence>
<dbReference type="GO" id="GO:0016787">
    <property type="term" value="F:hydrolase activity"/>
    <property type="evidence" value="ECO:0007669"/>
    <property type="project" value="UniProtKB-KW"/>
</dbReference>
<keyword evidence="2 4" id="KW-0378">Hydrolase</keyword>
<evidence type="ECO:0000259" key="3">
    <source>
        <dbReference type="PROSITE" id="PS51462"/>
    </source>
</evidence>
<dbReference type="SUPFAM" id="SSF55811">
    <property type="entry name" value="Nudix"/>
    <property type="match status" value="1"/>
</dbReference>
<dbReference type="PROSITE" id="PS51462">
    <property type="entry name" value="NUDIX"/>
    <property type="match status" value="1"/>
</dbReference>
<name>D6GU81_PARA5</name>
<proteinExistence type="predicted"/>
<dbReference type="PANTHER" id="PTHR43046:SF2">
    <property type="entry name" value="8-OXO-DGTP DIPHOSPHATASE-RELATED"/>
    <property type="match status" value="1"/>
</dbReference>
<evidence type="ECO:0000256" key="1">
    <source>
        <dbReference type="ARBA" id="ARBA00001946"/>
    </source>
</evidence>
<dbReference type="InterPro" id="IPR020084">
    <property type="entry name" value="NUDIX_hydrolase_CS"/>
</dbReference>
<evidence type="ECO:0000313" key="4">
    <source>
        <dbReference type="EMBL" id="EFD93210.1"/>
    </source>
</evidence>
<gene>
    <name evidence="4" type="ORF">BJBARM5_0001</name>
</gene>
<dbReference type="EMBL" id="GG745544">
    <property type="protein sequence ID" value="EFD93210.1"/>
    <property type="molecule type" value="Genomic_DNA"/>
</dbReference>
<dbReference type="Pfam" id="PF00293">
    <property type="entry name" value="NUDIX"/>
    <property type="match status" value="1"/>
</dbReference>
<evidence type="ECO:0000256" key="2">
    <source>
        <dbReference type="ARBA" id="ARBA00022801"/>
    </source>
</evidence>
<comment type="cofactor">
    <cofactor evidence="1">
        <name>Mg(2+)</name>
        <dbReference type="ChEBI" id="CHEBI:18420"/>
    </cofactor>
</comment>
<dbReference type="PANTHER" id="PTHR43046">
    <property type="entry name" value="GDP-MANNOSE MANNOSYL HYDROLASE"/>
    <property type="match status" value="1"/>
</dbReference>
<feature type="domain" description="Nudix hydrolase" evidence="3">
    <location>
        <begin position="144"/>
        <end position="267"/>
    </location>
</feature>
<accession>D6GU81</accession>
<protein>
    <submittedName>
        <fullName evidence="4">NUDIX hydrolase</fullName>
    </submittedName>
</protein>
<sequence>MGILSYLGLAWKPRQGVVYRYRIWGKSKKLVWMTPLNQGGSPFPIGKRKQNLTKVYVVVDDVRYPGSFKVTGESCTLGIVKHKHINELYKTETSNIKFSKRFTGTSKVRPRFGDTVNTTSHYEYTAKVIDSYKLTKEKMPSQIIRRRGTAIVETPKGILVASDRRKLFLLPGGGANKGENREKAAIRELKEETGLRTLGSKYLFEYNEPDDGRRIRNLHKVFLIKASGEPKPNHHDVHYLTYWTLGSDVNLSRTTKFIINKYLDEFKNKG</sequence>
<dbReference type="InterPro" id="IPR020476">
    <property type="entry name" value="Nudix_hydrolase"/>
</dbReference>
<dbReference type="CDD" id="cd04667">
    <property type="entry name" value="NUDIX_Hydrolase"/>
    <property type="match status" value="1"/>
</dbReference>